<evidence type="ECO:0000313" key="3">
    <source>
        <dbReference type="EMBL" id="KAF2243458.1"/>
    </source>
</evidence>
<keyword evidence="4" id="KW-1185">Reference proteome</keyword>
<evidence type="ECO:0000256" key="1">
    <source>
        <dbReference type="SAM" id="SignalP"/>
    </source>
</evidence>
<feature type="domain" description="DUF7580" evidence="2">
    <location>
        <begin position="206"/>
        <end position="555"/>
    </location>
</feature>
<dbReference type="InterPro" id="IPR056002">
    <property type="entry name" value="DUF7580"/>
</dbReference>
<dbReference type="PANTHER" id="PTHR35186">
    <property type="entry name" value="ANK_REP_REGION DOMAIN-CONTAINING PROTEIN"/>
    <property type="match status" value="1"/>
</dbReference>
<keyword evidence="1" id="KW-0732">Signal</keyword>
<sequence>MSGIEVTGLILASLPLVVGALERCRKGMSIMQDMRNYELVFQDICSEFRASVCIYMHSCHRLLGPLNLPDTRMNELLEQRSSEAWSAPTLKSAIERRLGPDHYSAYLAMTNKLHRRIAKLCEKLKLNSQLKPFWVGDSDLVDEEARRKFFGFLNKVKFGFGTRRCKRLLRAIDRDIKKISELTTGAFQLEPLRTKKKIQTQSVYWQNVREQAQRLFDSLSLRLHPCSCNQPHQANLQLDFHRGEYELEGTRFTFLLTFERSAGIPQALPWNWKDVEIESACLPTQVDEPTPPARELKRKRGTFGPSITIVPPSPRQAPRSSPAALANKIDNLCKVIMNGPAWECCLGVLEDRSWQHRIYSVTGPGSSNRISEVISLKEVISGGRSISTRQKCTLALALASSVLQLYDTAWLPKHWDTKNIFVLKDHSGDFLPSAYVSRTFASSVALQADPRPQCCVKNENVFALGIALLEVAYKAPLQSLKRPEDLNEFGAEDLMTKYRLAVRLADNVHTVESHNYAIAVSRCIRFKFDAVSCDFSDKEFQEQFFEGVVVPLRADWEFAAGKF</sequence>
<feature type="signal peptide" evidence="1">
    <location>
        <begin position="1"/>
        <end position="20"/>
    </location>
</feature>
<dbReference type="OrthoDB" id="3565018at2759"/>
<dbReference type="AlphaFoldDB" id="A0A6A6I0C5"/>
<dbReference type="RefSeq" id="XP_033678462.1">
    <property type="nucleotide sequence ID" value="XM_033835927.1"/>
</dbReference>
<name>A0A6A6I0C5_9PLEO</name>
<evidence type="ECO:0000313" key="4">
    <source>
        <dbReference type="Proteomes" id="UP000800094"/>
    </source>
</evidence>
<evidence type="ECO:0000259" key="2">
    <source>
        <dbReference type="Pfam" id="PF24476"/>
    </source>
</evidence>
<dbReference type="Proteomes" id="UP000800094">
    <property type="component" value="Unassembled WGS sequence"/>
</dbReference>
<dbReference type="EMBL" id="ML987205">
    <property type="protein sequence ID" value="KAF2243458.1"/>
    <property type="molecule type" value="Genomic_DNA"/>
</dbReference>
<dbReference type="PANTHER" id="PTHR35186:SF4">
    <property type="entry name" value="PRION-INHIBITION AND PROPAGATION HELO DOMAIN-CONTAINING PROTEIN"/>
    <property type="match status" value="1"/>
</dbReference>
<accession>A0A6A6I0C5</accession>
<dbReference type="GeneID" id="54589257"/>
<gene>
    <name evidence="3" type="ORF">BU26DRAFT_609497</name>
</gene>
<reference evidence="3" key="1">
    <citation type="journal article" date="2020" name="Stud. Mycol.">
        <title>101 Dothideomycetes genomes: a test case for predicting lifestyles and emergence of pathogens.</title>
        <authorList>
            <person name="Haridas S."/>
            <person name="Albert R."/>
            <person name="Binder M."/>
            <person name="Bloem J."/>
            <person name="Labutti K."/>
            <person name="Salamov A."/>
            <person name="Andreopoulos B."/>
            <person name="Baker S."/>
            <person name="Barry K."/>
            <person name="Bills G."/>
            <person name="Bluhm B."/>
            <person name="Cannon C."/>
            <person name="Castanera R."/>
            <person name="Culley D."/>
            <person name="Daum C."/>
            <person name="Ezra D."/>
            <person name="Gonzalez J."/>
            <person name="Henrissat B."/>
            <person name="Kuo A."/>
            <person name="Liang C."/>
            <person name="Lipzen A."/>
            <person name="Lutzoni F."/>
            <person name="Magnuson J."/>
            <person name="Mondo S."/>
            <person name="Nolan M."/>
            <person name="Ohm R."/>
            <person name="Pangilinan J."/>
            <person name="Park H.-J."/>
            <person name="Ramirez L."/>
            <person name="Alfaro M."/>
            <person name="Sun H."/>
            <person name="Tritt A."/>
            <person name="Yoshinaga Y."/>
            <person name="Zwiers L.-H."/>
            <person name="Turgeon B."/>
            <person name="Goodwin S."/>
            <person name="Spatafora J."/>
            <person name="Crous P."/>
            <person name="Grigoriev I."/>
        </authorList>
    </citation>
    <scope>NUCLEOTIDE SEQUENCE</scope>
    <source>
        <strain evidence="3">CBS 122368</strain>
    </source>
</reference>
<protein>
    <recommendedName>
        <fullName evidence="2">DUF7580 domain-containing protein</fullName>
    </recommendedName>
</protein>
<dbReference type="Pfam" id="PF24476">
    <property type="entry name" value="DUF7580"/>
    <property type="match status" value="1"/>
</dbReference>
<feature type="chain" id="PRO_5025527996" description="DUF7580 domain-containing protein" evidence="1">
    <location>
        <begin position="21"/>
        <end position="563"/>
    </location>
</feature>
<organism evidence="3 4">
    <name type="scientific">Trematosphaeria pertusa</name>
    <dbReference type="NCBI Taxonomy" id="390896"/>
    <lineage>
        <taxon>Eukaryota</taxon>
        <taxon>Fungi</taxon>
        <taxon>Dikarya</taxon>
        <taxon>Ascomycota</taxon>
        <taxon>Pezizomycotina</taxon>
        <taxon>Dothideomycetes</taxon>
        <taxon>Pleosporomycetidae</taxon>
        <taxon>Pleosporales</taxon>
        <taxon>Massarineae</taxon>
        <taxon>Trematosphaeriaceae</taxon>
        <taxon>Trematosphaeria</taxon>
    </lineage>
</organism>
<proteinExistence type="predicted"/>